<protein>
    <submittedName>
        <fullName evidence="2">YggN family protein</fullName>
    </submittedName>
</protein>
<accession>A0ABS7YR25</accession>
<proteinExistence type="predicted"/>
<comment type="caution">
    <text evidence="2">The sequence shown here is derived from an EMBL/GenBank/DDBJ whole genome shotgun (WGS) entry which is preliminary data.</text>
</comment>
<evidence type="ECO:0000256" key="1">
    <source>
        <dbReference type="SAM" id="SignalP"/>
    </source>
</evidence>
<organism evidence="2 3">
    <name type="scientific">Vibrio tritonius</name>
    <dbReference type="NCBI Taxonomy" id="1435069"/>
    <lineage>
        <taxon>Bacteria</taxon>
        <taxon>Pseudomonadati</taxon>
        <taxon>Pseudomonadota</taxon>
        <taxon>Gammaproteobacteria</taxon>
        <taxon>Vibrionales</taxon>
        <taxon>Vibrionaceae</taxon>
        <taxon>Vibrio</taxon>
    </lineage>
</organism>
<keyword evidence="1" id="KW-0732">Signal</keyword>
<reference evidence="3" key="1">
    <citation type="submission" date="2023-07" db="EMBL/GenBank/DDBJ databases">
        <title>Molecular identification of indigenous halophilic bacteria isolated from red sea cost, biodegradation of synthetic dyes and assessment of degraded metabolite toxicity.</title>
        <authorList>
            <person name="Chaieb K."/>
            <person name="Altayb H.N."/>
        </authorList>
    </citation>
    <scope>NUCLEOTIDE SEQUENCE [LARGE SCALE GENOMIC DNA]</scope>
    <source>
        <strain evidence="3">K20</strain>
    </source>
</reference>
<evidence type="ECO:0000313" key="2">
    <source>
        <dbReference type="EMBL" id="MCA2018116.1"/>
    </source>
</evidence>
<gene>
    <name evidence="2" type="ORF">LDJ79_18500</name>
</gene>
<feature type="signal peptide" evidence="1">
    <location>
        <begin position="1"/>
        <end position="19"/>
    </location>
</feature>
<dbReference type="Pfam" id="PF11101">
    <property type="entry name" value="DUF2884"/>
    <property type="match status" value="1"/>
</dbReference>
<keyword evidence="3" id="KW-1185">Reference proteome</keyword>
<dbReference type="EMBL" id="JAIWIU010000151">
    <property type="protein sequence ID" value="MCA2018116.1"/>
    <property type="molecule type" value="Genomic_DNA"/>
</dbReference>
<dbReference type="InterPro" id="IPR021307">
    <property type="entry name" value="DUF2884"/>
</dbReference>
<dbReference type="Proteomes" id="UP001199044">
    <property type="component" value="Unassembled WGS sequence"/>
</dbReference>
<feature type="chain" id="PRO_5047252742" evidence="1">
    <location>
        <begin position="20"/>
        <end position="248"/>
    </location>
</feature>
<evidence type="ECO:0000313" key="3">
    <source>
        <dbReference type="Proteomes" id="UP001199044"/>
    </source>
</evidence>
<sequence length="248" mass="27941">MMRPILFIVTLLTCTSALASQCRVDIKNEVHIRNDQVEIHRADGQIATLAANNQLQIDGQSVALNSEQASAMGQFRQSMSDSVPKLKQVITDGLAMADSVIDDLSASMGEPGAFDNLKEGVRSYAQDWESRYYKNGEFVLPASSYEQMKQQWAGEFEKAKVFFSREFMTNAFNTIAQSMKEEGGFNLTKLNDLMAKLKTSMADHLKAHQKELNKKRAELCDSLDNMVEQEKSLHNKIPQLKDYQVFTI</sequence>
<name>A0ABS7YR25_9VIBR</name>
<dbReference type="RefSeq" id="WP_225251653.1">
    <property type="nucleotide sequence ID" value="NZ_JAIWIU010000151.1"/>
</dbReference>